<dbReference type="Gene3D" id="2.70.70.10">
    <property type="entry name" value="Glucose Permease (Domain IIA)"/>
    <property type="match status" value="1"/>
</dbReference>
<name>A0A5M9WQE2_PAEAM</name>
<keyword evidence="3" id="KW-0762">Sugar transport</keyword>
<dbReference type="EMBL" id="RIAS01000003">
    <property type="protein sequence ID" value="KAA8783658.1"/>
    <property type="molecule type" value="Genomic_DNA"/>
</dbReference>
<evidence type="ECO:0000313" key="10">
    <source>
        <dbReference type="Proteomes" id="UP000323664"/>
    </source>
</evidence>
<proteinExistence type="predicted"/>
<dbReference type="PROSITE" id="PS51093">
    <property type="entry name" value="PTS_EIIA_TYPE_1"/>
    <property type="match status" value="1"/>
</dbReference>
<evidence type="ECO:0000256" key="6">
    <source>
        <dbReference type="ARBA" id="ARBA00022777"/>
    </source>
</evidence>
<dbReference type="GO" id="GO:0009401">
    <property type="term" value="P:phosphoenolpyruvate-dependent sugar phosphotransferase system"/>
    <property type="evidence" value="ECO:0007669"/>
    <property type="project" value="UniProtKB-KW"/>
</dbReference>
<accession>A0A5M9WQE2</accession>
<feature type="transmembrane region" description="Helical" evidence="7">
    <location>
        <begin position="7"/>
        <end position="31"/>
    </location>
</feature>
<sequence length="239" mass="25467">MLLISGAIGGALIAILDVRISTFVFNSIFTIPNYTPALGYVIGIGSAFFAATILAFIFGIKEKEKENASNEKAQDNTTTPKKDQMVSSAVVEIFSPLKGEVVPLEKMDDPVFSTGAMGKGIGIEPTEGIVFSPFDGKVVDLFRTKHAIGLASDEGIEILIHIGIDTVKLKGKYFEAHVESGAVVKKGDKLVTFDVQGIKDAGFQTVTPVIIANTSDYLDVLPADSKQTNAGDQILTVIK</sequence>
<dbReference type="AlphaFoldDB" id="A0A5M9WQE2"/>
<reference evidence="9 10" key="1">
    <citation type="journal article" date="2019" name="J. Ind. Microbiol. Biotechnol.">
        <title>Paenibacillus amylolyticus 27C64 has a diverse set of carbohydrate-active enzymes and complete pectin deconstruction system.</title>
        <authorList>
            <person name="Keggi C."/>
            <person name="Doran-Peterson J."/>
        </authorList>
    </citation>
    <scope>NUCLEOTIDE SEQUENCE [LARGE SCALE GENOMIC DNA]</scope>
    <source>
        <strain evidence="9 10">27C64</strain>
    </source>
</reference>
<dbReference type="GO" id="GO:0016301">
    <property type="term" value="F:kinase activity"/>
    <property type="evidence" value="ECO:0007669"/>
    <property type="project" value="UniProtKB-KW"/>
</dbReference>
<evidence type="ECO:0000256" key="7">
    <source>
        <dbReference type="SAM" id="Phobius"/>
    </source>
</evidence>
<dbReference type="Pfam" id="PF00358">
    <property type="entry name" value="PTS_EIIA_1"/>
    <property type="match status" value="1"/>
</dbReference>
<dbReference type="SUPFAM" id="SSF51261">
    <property type="entry name" value="Duplicated hybrid motif"/>
    <property type="match status" value="1"/>
</dbReference>
<dbReference type="PROSITE" id="PS00371">
    <property type="entry name" value="PTS_EIIA_TYPE_1_HIS"/>
    <property type="match status" value="1"/>
</dbReference>
<evidence type="ECO:0000256" key="4">
    <source>
        <dbReference type="ARBA" id="ARBA00022679"/>
    </source>
</evidence>
<comment type="caution">
    <text evidence="9">The sequence shown here is derived from an EMBL/GenBank/DDBJ whole genome shotgun (WGS) entry which is preliminary data.</text>
</comment>
<dbReference type="InterPro" id="IPR011055">
    <property type="entry name" value="Dup_hybrid_motif"/>
</dbReference>
<feature type="domain" description="PTS EIIA type-1" evidence="8">
    <location>
        <begin position="109"/>
        <end position="213"/>
    </location>
</feature>
<dbReference type="OrthoDB" id="92465at2"/>
<dbReference type="InterPro" id="IPR001127">
    <property type="entry name" value="PTS_EIIA_1_perm"/>
</dbReference>
<organism evidence="9 10">
    <name type="scientific">Paenibacillus amylolyticus</name>
    <dbReference type="NCBI Taxonomy" id="1451"/>
    <lineage>
        <taxon>Bacteria</taxon>
        <taxon>Bacillati</taxon>
        <taxon>Bacillota</taxon>
        <taxon>Bacilli</taxon>
        <taxon>Bacillales</taxon>
        <taxon>Paenibacillaceae</taxon>
        <taxon>Paenibacillus</taxon>
    </lineage>
</organism>
<dbReference type="FunFam" id="2.70.70.10:FF:000001">
    <property type="entry name" value="PTS system glucose-specific IIA component"/>
    <property type="match status" value="1"/>
</dbReference>
<gene>
    <name evidence="9" type="ORF">EC604_07340</name>
</gene>
<evidence type="ECO:0000256" key="1">
    <source>
        <dbReference type="ARBA" id="ARBA00004496"/>
    </source>
</evidence>
<dbReference type="PANTHER" id="PTHR45008:SF1">
    <property type="entry name" value="PTS SYSTEM GLUCOSE-SPECIFIC EIIA COMPONENT"/>
    <property type="match status" value="1"/>
</dbReference>
<dbReference type="Proteomes" id="UP000323664">
    <property type="component" value="Unassembled WGS sequence"/>
</dbReference>
<keyword evidence="5" id="KW-0598">Phosphotransferase system</keyword>
<dbReference type="RefSeq" id="WP_123063538.1">
    <property type="nucleotide sequence ID" value="NZ_RIAS01000003.1"/>
</dbReference>
<dbReference type="GO" id="GO:0005737">
    <property type="term" value="C:cytoplasm"/>
    <property type="evidence" value="ECO:0007669"/>
    <property type="project" value="UniProtKB-SubCell"/>
</dbReference>
<keyword evidence="7" id="KW-0472">Membrane</keyword>
<keyword evidence="7" id="KW-0812">Transmembrane</keyword>
<evidence type="ECO:0000256" key="2">
    <source>
        <dbReference type="ARBA" id="ARBA00022448"/>
    </source>
</evidence>
<dbReference type="NCBIfam" id="TIGR00830">
    <property type="entry name" value="PTBA"/>
    <property type="match status" value="1"/>
</dbReference>
<evidence type="ECO:0000256" key="3">
    <source>
        <dbReference type="ARBA" id="ARBA00022597"/>
    </source>
</evidence>
<keyword evidence="6" id="KW-0418">Kinase</keyword>
<protein>
    <recommendedName>
        <fullName evidence="8">PTS EIIA type-1 domain-containing protein</fullName>
    </recommendedName>
</protein>
<dbReference type="PANTHER" id="PTHR45008">
    <property type="entry name" value="PTS SYSTEM GLUCOSE-SPECIFIC EIIA COMPONENT"/>
    <property type="match status" value="1"/>
</dbReference>
<feature type="transmembrane region" description="Helical" evidence="7">
    <location>
        <begin position="37"/>
        <end position="60"/>
    </location>
</feature>
<keyword evidence="7" id="KW-1133">Transmembrane helix</keyword>
<comment type="subcellular location">
    <subcellularLocation>
        <location evidence="1">Cytoplasm</location>
    </subcellularLocation>
</comment>
<keyword evidence="4" id="KW-0808">Transferase</keyword>
<keyword evidence="2" id="KW-0813">Transport</keyword>
<evidence type="ECO:0000259" key="8">
    <source>
        <dbReference type="PROSITE" id="PS51093"/>
    </source>
</evidence>
<evidence type="ECO:0000313" key="9">
    <source>
        <dbReference type="EMBL" id="KAA8783658.1"/>
    </source>
</evidence>
<evidence type="ECO:0000256" key="5">
    <source>
        <dbReference type="ARBA" id="ARBA00022683"/>
    </source>
</evidence>
<dbReference type="InterPro" id="IPR050890">
    <property type="entry name" value="PTS_EIIA_component"/>
</dbReference>